<dbReference type="RefSeq" id="WP_131761176.1">
    <property type="nucleotide sequence ID" value="NZ_CAACUY010000150.1"/>
</dbReference>
<dbReference type="Gene3D" id="2.70.70.10">
    <property type="entry name" value="Glucose Permease (Domain IIA)"/>
    <property type="match status" value="1"/>
</dbReference>
<gene>
    <name evidence="4" type="ORF">ACFQZM_08335</name>
</gene>
<feature type="chain" id="PRO_5046046877" evidence="2">
    <location>
        <begin position="26"/>
        <end position="304"/>
    </location>
</feature>
<evidence type="ECO:0000313" key="5">
    <source>
        <dbReference type="Proteomes" id="UP001597063"/>
    </source>
</evidence>
<protein>
    <submittedName>
        <fullName evidence="4">Peptidase inhibitor family I36 protein</fullName>
    </submittedName>
</protein>
<dbReference type="CDD" id="cd12797">
    <property type="entry name" value="M23_peptidase"/>
    <property type="match status" value="1"/>
</dbReference>
<proteinExistence type="predicted"/>
<feature type="compositionally biased region" description="Polar residues" evidence="1">
    <location>
        <begin position="283"/>
        <end position="304"/>
    </location>
</feature>
<evidence type="ECO:0000256" key="1">
    <source>
        <dbReference type="SAM" id="MobiDB-lite"/>
    </source>
</evidence>
<dbReference type="Proteomes" id="UP001597063">
    <property type="component" value="Unassembled WGS sequence"/>
</dbReference>
<dbReference type="InterPro" id="IPR011055">
    <property type="entry name" value="Dup_hybrid_motif"/>
</dbReference>
<dbReference type="SUPFAM" id="SSF51261">
    <property type="entry name" value="Duplicated hybrid motif"/>
    <property type="match status" value="1"/>
</dbReference>
<evidence type="ECO:0000313" key="4">
    <source>
        <dbReference type="EMBL" id="MFD0684499.1"/>
    </source>
</evidence>
<dbReference type="Pfam" id="PF03995">
    <property type="entry name" value="Inhibitor_I36"/>
    <property type="match status" value="1"/>
</dbReference>
<accession>A0ABW2XG63</accession>
<reference evidence="5" key="1">
    <citation type="journal article" date="2019" name="Int. J. Syst. Evol. Microbiol.">
        <title>The Global Catalogue of Microorganisms (GCM) 10K type strain sequencing project: providing services to taxonomists for standard genome sequencing and annotation.</title>
        <authorList>
            <consortium name="The Broad Institute Genomics Platform"/>
            <consortium name="The Broad Institute Genome Sequencing Center for Infectious Disease"/>
            <person name="Wu L."/>
            <person name="Ma J."/>
        </authorList>
    </citation>
    <scope>NUCLEOTIDE SEQUENCE [LARGE SCALE GENOMIC DNA]</scope>
    <source>
        <strain evidence="5">JCM 9371</strain>
    </source>
</reference>
<feature type="region of interest" description="Disordered" evidence="1">
    <location>
        <begin position="281"/>
        <end position="304"/>
    </location>
</feature>
<dbReference type="EMBL" id="JBHTGP010000003">
    <property type="protein sequence ID" value="MFD0684499.1"/>
    <property type="molecule type" value="Genomic_DNA"/>
</dbReference>
<keyword evidence="2" id="KW-0732">Signal</keyword>
<dbReference type="InterPro" id="IPR016047">
    <property type="entry name" value="M23ase_b-sheet_dom"/>
</dbReference>
<evidence type="ECO:0000259" key="3">
    <source>
        <dbReference type="Pfam" id="PF01551"/>
    </source>
</evidence>
<feature type="domain" description="M23ase beta-sheet core" evidence="3">
    <location>
        <begin position="178"/>
        <end position="275"/>
    </location>
</feature>
<dbReference type="Pfam" id="PF01551">
    <property type="entry name" value="Peptidase_M23"/>
    <property type="match status" value="1"/>
</dbReference>
<comment type="caution">
    <text evidence="4">The sequence shown here is derived from an EMBL/GenBank/DDBJ whole genome shotgun (WGS) entry which is preliminary data.</text>
</comment>
<evidence type="ECO:0000256" key="2">
    <source>
        <dbReference type="SAM" id="SignalP"/>
    </source>
</evidence>
<sequence length="304" mass="31542">MKTSSKIITATAAAVAAGGAASVLAFGGTASVNAASMAAASRDGVCDSGEFCYYYNSGNTGSVSDFTGSVADYGATQPSCYDFKGPGAGKGKCVKNEAASVWNRSTKTVRVYFNSNYGGTYQDFKAGAKGNLNASLKNQNASHQFSPTSRTNMSYSLYTLSGGRITCGFDGYTSTPGRHEGIDIARGIGSDVHALVSGKVIYIARGANGSAGLSTISVYNASLNKTVIYLHSAPRSSLAVGQSISRGQVIADEAWHGVSSSSGAHTHVEMRLGKQTHAAKSVNDPTLDNPNPTSFWNSQGYNVR</sequence>
<feature type="signal peptide" evidence="2">
    <location>
        <begin position="1"/>
        <end position="25"/>
    </location>
</feature>
<name>A0ABW2XG63_9ACTN</name>
<keyword evidence="5" id="KW-1185">Reference proteome</keyword>
<organism evidence="4 5">
    <name type="scientific">Actinomadura fibrosa</name>
    <dbReference type="NCBI Taxonomy" id="111802"/>
    <lineage>
        <taxon>Bacteria</taxon>
        <taxon>Bacillati</taxon>
        <taxon>Actinomycetota</taxon>
        <taxon>Actinomycetes</taxon>
        <taxon>Streptosporangiales</taxon>
        <taxon>Thermomonosporaceae</taxon>
        <taxon>Actinomadura</taxon>
    </lineage>
</organism>